<evidence type="ECO:0000256" key="10">
    <source>
        <dbReference type="RuleBase" id="RU000461"/>
    </source>
</evidence>
<dbReference type="PANTHER" id="PTHR24286:SF190">
    <property type="entry name" value="CYTOCHROME P450"/>
    <property type="match status" value="1"/>
</dbReference>
<evidence type="ECO:0000256" key="6">
    <source>
        <dbReference type="ARBA" id="ARBA00022989"/>
    </source>
</evidence>
<dbReference type="RefSeq" id="XP_031376486.1">
    <property type="nucleotide sequence ID" value="XM_031520626.1"/>
</dbReference>
<dbReference type="InterPro" id="IPR017972">
    <property type="entry name" value="Cyt_P450_CS"/>
</dbReference>
<keyword evidence="6" id="KW-1133">Transmembrane helix</keyword>
<dbReference type="PRINTS" id="PR00463">
    <property type="entry name" value="EP450I"/>
</dbReference>
<evidence type="ECO:0000256" key="1">
    <source>
        <dbReference type="ARBA" id="ARBA00001971"/>
    </source>
</evidence>
<organism evidence="11 12">
    <name type="scientific">Punica granatum</name>
    <name type="common">Pomegranate</name>
    <dbReference type="NCBI Taxonomy" id="22663"/>
    <lineage>
        <taxon>Eukaryota</taxon>
        <taxon>Viridiplantae</taxon>
        <taxon>Streptophyta</taxon>
        <taxon>Embryophyta</taxon>
        <taxon>Tracheophyta</taxon>
        <taxon>Spermatophyta</taxon>
        <taxon>Magnoliopsida</taxon>
        <taxon>eudicotyledons</taxon>
        <taxon>Gunneridae</taxon>
        <taxon>Pentapetalae</taxon>
        <taxon>rosids</taxon>
        <taxon>malvids</taxon>
        <taxon>Myrtales</taxon>
        <taxon>Lythraceae</taxon>
        <taxon>Punica</taxon>
    </lineage>
</organism>
<keyword evidence="8 9" id="KW-0408">Iron</keyword>
<dbReference type="GO" id="GO:0016705">
    <property type="term" value="F:oxidoreductase activity, acting on paired donors, with incorporation or reduction of molecular oxygen"/>
    <property type="evidence" value="ECO:0007669"/>
    <property type="project" value="InterPro"/>
</dbReference>
<comment type="cofactor">
    <cofactor evidence="1 9">
        <name>heme</name>
        <dbReference type="ChEBI" id="CHEBI:30413"/>
    </cofactor>
</comment>
<dbReference type="AlphaFoldDB" id="A0A6P8C429"/>
<keyword evidence="7 10" id="KW-0560">Oxidoreductase</keyword>
<dbReference type="GO" id="GO:0016020">
    <property type="term" value="C:membrane"/>
    <property type="evidence" value="ECO:0007669"/>
    <property type="project" value="UniProtKB-SubCell"/>
</dbReference>
<dbReference type="InterPro" id="IPR036396">
    <property type="entry name" value="Cyt_P450_sf"/>
</dbReference>
<keyword evidence="10" id="KW-0503">Monooxygenase</keyword>
<dbReference type="GO" id="GO:0016125">
    <property type="term" value="P:sterol metabolic process"/>
    <property type="evidence" value="ECO:0007669"/>
    <property type="project" value="TreeGrafter"/>
</dbReference>
<dbReference type="Proteomes" id="UP000515151">
    <property type="component" value="Chromosome 1"/>
</dbReference>
<dbReference type="InterPro" id="IPR002401">
    <property type="entry name" value="Cyt_P450_E_grp-I"/>
</dbReference>
<dbReference type="OrthoDB" id="3945418at2759"/>
<comment type="similarity">
    <text evidence="3 10">Belongs to the cytochrome P450 family.</text>
</comment>
<gene>
    <name evidence="12" type="primary">LOC116192164</name>
</gene>
<evidence type="ECO:0000256" key="3">
    <source>
        <dbReference type="ARBA" id="ARBA00010617"/>
    </source>
</evidence>
<dbReference type="Pfam" id="PF00067">
    <property type="entry name" value="p450"/>
    <property type="match status" value="1"/>
</dbReference>
<reference evidence="12" key="2">
    <citation type="submission" date="2025-08" db="UniProtKB">
        <authorList>
            <consortium name="RefSeq"/>
        </authorList>
    </citation>
    <scope>IDENTIFICATION</scope>
    <source>
        <tissue evidence="12">Leaf</tissue>
    </source>
</reference>
<keyword evidence="11" id="KW-1185">Reference proteome</keyword>
<dbReference type="GO" id="GO:0020037">
    <property type="term" value="F:heme binding"/>
    <property type="evidence" value="ECO:0007669"/>
    <property type="project" value="InterPro"/>
</dbReference>
<dbReference type="Gene3D" id="1.10.630.10">
    <property type="entry name" value="Cytochrome P450"/>
    <property type="match status" value="1"/>
</dbReference>
<dbReference type="SUPFAM" id="SSF48264">
    <property type="entry name" value="Cytochrome P450"/>
    <property type="match status" value="1"/>
</dbReference>
<dbReference type="GO" id="GO:0005506">
    <property type="term" value="F:iron ion binding"/>
    <property type="evidence" value="ECO:0007669"/>
    <property type="project" value="InterPro"/>
</dbReference>
<dbReference type="PRINTS" id="PR00385">
    <property type="entry name" value="P450"/>
</dbReference>
<dbReference type="GeneID" id="116192164"/>
<keyword evidence="9 10" id="KW-0349">Heme</keyword>
<comment type="subcellular location">
    <subcellularLocation>
        <location evidence="2">Membrane</location>
        <topology evidence="2">Single-pass membrane protein</topology>
    </subcellularLocation>
</comment>
<keyword evidence="5 9" id="KW-0479">Metal-binding</keyword>
<evidence type="ECO:0000256" key="9">
    <source>
        <dbReference type="PIRSR" id="PIRSR602401-1"/>
    </source>
</evidence>
<accession>A0A6P8C429</accession>
<name>A0A6P8C429_PUNGR</name>
<evidence type="ECO:0000256" key="8">
    <source>
        <dbReference type="ARBA" id="ARBA00023004"/>
    </source>
</evidence>
<dbReference type="PROSITE" id="PS00086">
    <property type="entry name" value="CYTOCHROME_P450"/>
    <property type="match status" value="1"/>
</dbReference>
<dbReference type="GO" id="GO:0004497">
    <property type="term" value="F:monooxygenase activity"/>
    <property type="evidence" value="ECO:0007669"/>
    <property type="project" value="UniProtKB-KW"/>
</dbReference>
<protein>
    <submittedName>
        <fullName evidence="12">Cytochrome P450 716B1-like</fullName>
    </submittedName>
</protein>
<evidence type="ECO:0000313" key="12">
    <source>
        <dbReference type="RefSeq" id="XP_031376486.1"/>
    </source>
</evidence>
<feature type="binding site" description="axial binding residue" evidence="9">
    <location>
        <position position="422"/>
    </location>
    <ligand>
        <name>heme</name>
        <dbReference type="ChEBI" id="CHEBI:30413"/>
    </ligand>
    <ligandPart>
        <name>Fe</name>
        <dbReference type="ChEBI" id="CHEBI:18248"/>
    </ligandPart>
</feature>
<dbReference type="InterPro" id="IPR001128">
    <property type="entry name" value="Cyt_P450"/>
</dbReference>
<dbReference type="PANTHER" id="PTHR24286">
    <property type="entry name" value="CYTOCHROME P450 26"/>
    <property type="match status" value="1"/>
</dbReference>
<sequence>METFLITVLMISIPIVVLIVRTTRRPMGKLPPGSLGIPLIGQSLELLRAMKANTADAWVQARVQKYGPVSKLSLFGNPTVLIHGPAANKFVFSGDSSTVANQQTKSVKMILGDRNLLELSGEDHKRVRNALVPFLKPESLKQYVEKMDWEVREHLKTHWIGKQKVQVLPLMKNLTFNIICTLLFGIERGIRRDDLIKCFQHMIRGMWSIPVKLPFTTFSRAIRARWKAEKILKEVIEEKRAEIGQNSNSNPRDLISSLLSSGSREDEAITEEEILHNSMLVMVAGHDTSSVLITFIVRLLANEPAVYSAVLQEQEEIAKSKAPGEVLTWEDLTTMKYTWRVALETMRVFPPLFGGFRTAVRDIEYDGYLIPKGWQIFWVSSMTHMDESIFPEPSKFNPDRYENQLSVPPYCFVGFGGGPRICPGNEFARIETLVTIHYLVTRFSWKMCSDNSFSRNPMPSPSQGLEVQITQNKTIVTA</sequence>
<evidence type="ECO:0000256" key="7">
    <source>
        <dbReference type="ARBA" id="ARBA00023002"/>
    </source>
</evidence>
<evidence type="ECO:0000256" key="4">
    <source>
        <dbReference type="ARBA" id="ARBA00022692"/>
    </source>
</evidence>
<proteinExistence type="inferred from homology"/>
<keyword evidence="6" id="KW-0472">Membrane</keyword>
<evidence type="ECO:0000256" key="2">
    <source>
        <dbReference type="ARBA" id="ARBA00004167"/>
    </source>
</evidence>
<keyword evidence="4" id="KW-0812">Transmembrane</keyword>
<dbReference type="CDD" id="cd11043">
    <property type="entry name" value="CYP90-like"/>
    <property type="match status" value="1"/>
</dbReference>
<evidence type="ECO:0000313" key="11">
    <source>
        <dbReference type="Proteomes" id="UP000515151"/>
    </source>
</evidence>
<evidence type="ECO:0000256" key="5">
    <source>
        <dbReference type="ARBA" id="ARBA00022723"/>
    </source>
</evidence>
<reference evidence="11" key="1">
    <citation type="journal article" date="2020" name="Plant Biotechnol. J.">
        <title>The pomegranate (Punica granatum L.) draft genome dissects genetic divergence between soft- and hard-seeded cultivars.</title>
        <authorList>
            <person name="Luo X."/>
            <person name="Li H."/>
            <person name="Wu Z."/>
            <person name="Yao W."/>
            <person name="Zhao P."/>
            <person name="Cao D."/>
            <person name="Yu H."/>
            <person name="Li K."/>
            <person name="Poudel K."/>
            <person name="Zhao D."/>
            <person name="Zhang F."/>
            <person name="Xia X."/>
            <person name="Chen L."/>
            <person name="Wang Q."/>
            <person name="Jing D."/>
            <person name="Cao S."/>
        </authorList>
    </citation>
    <scope>NUCLEOTIDE SEQUENCE [LARGE SCALE GENOMIC DNA]</scope>
    <source>
        <strain evidence="11">cv. Tunisia</strain>
    </source>
</reference>
<dbReference type="FunFam" id="1.10.630.10:FF:000022">
    <property type="entry name" value="Taxadiene 5-alpha hydroxylase"/>
    <property type="match status" value="1"/>
</dbReference>